<dbReference type="PANTHER" id="PTHR43537">
    <property type="entry name" value="TRANSCRIPTIONAL REGULATOR, GNTR FAMILY"/>
    <property type="match status" value="1"/>
</dbReference>
<dbReference type="Pfam" id="PF00392">
    <property type="entry name" value="GntR"/>
    <property type="match status" value="1"/>
</dbReference>
<dbReference type="PANTHER" id="PTHR43537:SF44">
    <property type="entry name" value="GNTR FAMILY REGULATORY PROTEIN"/>
    <property type="match status" value="1"/>
</dbReference>
<evidence type="ECO:0000259" key="4">
    <source>
        <dbReference type="PROSITE" id="PS50949"/>
    </source>
</evidence>
<name>A0ABU5I651_9HYPH</name>
<dbReference type="SUPFAM" id="SSF48008">
    <property type="entry name" value="GntR ligand-binding domain-like"/>
    <property type="match status" value="1"/>
</dbReference>
<dbReference type="Gene3D" id="1.10.10.10">
    <property type="entry name" value="Winged helix-like DNA-binding domain superfamily/Winged helix DNA-binding domain"/>
    <property type="match status" value="1"/>
</dbReference>
<dbReference type="InterPro" id="IPR008920">
    <property type="entry name" value="TF_FadR/GntR_C"/>
</dbReference>
<keyword evidence="3" id="KW-0804">Transcription</keyword>
<protein>
    <submittedName>
        <fullName evidence="5">FadR/GntR family transcriptional regulator</fullName>
    </submittedName>
</protein>
<reference evidence="5 6" key="1">
    <citation type="submission" date="2023-12" db="EMBL/GenBank/DDBJ databases">
        <title>Description of Novel Strain Fulvimarina sp. 2208YS6-2-32 isolated from Uroteuthis (Photololigo) edulis.</title>
        <authorList>
            <person name="Park J.-S."/>
        </authorList>
    </citation>
    <scope>NUCLEOTIDE SEQUENCE [LARGE SCALE GENOMIC DNA]</scope>
    <source>
        <strain evidence="5 6">2208YS6-2-32</strain>
    </source>
</reference>
<dbReference type="InterPro" id="IPR036390">
    <property type="entry name" value="WH_DNA-bd_sf"/>
</dbReference>
<dbReference type="EMBL" id="JAXLPB010000004">
    <property type="protein sequence ID" value="MDY8110228.1"/>
    <property type="molecule type" value="Genomic_DNA"/>
</dbReference>
<sequence length="245" mass="26691">MGLLDQTLNGSTTRTSHALVVRDLGRQIVVGTFPPGSILPNDKELSLRFGVSRTVLREAMKTLAAKHLIEPKARVGTTVLDPVRWNLLDADVLRWRVEDGLDAVFLADLTTMRRAFEPEAAALAARRATSGAIAELYAIADRLSDPHHDPSSLAEVDLEFHLRVADASLNPFMRSFTSLIEAALAISFKTSSPALTAEGLAECAVNHRRIVEAIEDRNEAAAREAMIRVIDYGASRASKVLARKA</sequence>
<dbReference type="SMART" id="SM00895">
    <property type="entry name" value="FCD"/>
    <property type="match status" value="1"/>
</dbReference>
<dbReference type="SMART" id="SM00345">
    <property type="entry name" value="HTH_GNTR"/>
    <property type="match status" value="1"/>
</dbReference>
<evidence type="ECO:0000256" key="3">
    <source>
        <dbReference type="ARBA" id="ARBA00023163"/>
    </source>
</evidence>
<evidence type="ECO:0000256" key="1">
    <source>
        <dbReference type="ARBA" id="ARBA00023015"/>
    </source>
</evidence>
<proteinExistence type="predicted"/>
<dbReference type="InterPro" id="IPR000524">
    <property type="entry name" value="Tscrpt_reg_HTH_GntR"/>
</dbReference>
<keyword evidence="2" id="KW-0238">DNA-binding</keyword>
<organism evidence="5 6">
    <name type="scientific">Fulvimarina uroteuthidis</name>
    <dbReference type="NCBI Taxonomy" id="3098149"/>
    <lineage>
        <taxon>Bacteria</taxon>
        <taxon>Pseudomonadati</taxon>
        <taxon>Pseudomonadota</taxon>
        <taxon>Alphaproteobacteria</taxon>
        <taxon>Hyphomicrobiales</taxon>
        <taxon>Aurantimonadaceae</taxon>
        <taxon>Fulvimarina</taxon>
    </lineage>
</organism>
<dbReference type="PROSITE" id="PS50949">
    <property type="entry name" value="HTH_GNTR"/>
    <property type="match status" value="1"/>
</dbReference>
<dbReference type="InterPro" id="IPR036388">
    <property type="entry name" value="WH-like_DNA-bd_sf"/>
</dbReference>
<dbReference type="InterPro" id="IPR011711">
    <property type="entry name" value="GntR_C"/>
</dbReference>
<accession>A0ABU5I651</accession>
<dbReference type="Pfam" id="PF07729">
    <property type="entry name" value="FCD"/>
    <property type="match status" value="1"/>
</dbReference>
<gene>
    <name evidence="5" type="ORF">U0C82_13880</name>
</gene>
<dbReference type="SUPFAM" id="SSF46785">
    <property type="entry name" value="Winged helix' DNA-binding domain"/>
    <property type="match status" value="1"/>
</dbReference>
<evidence type="ECO:0000313" key="5">
    <source>
        <dbReference type="EMBL" id="MDY8110228.1"/>
    </source>
</evidence>
<dbReference type="PRINTS" id="PR00035">
    <property type="entry name" value="HTHGNTR"/>
</dbReference>
<dbReference type="RefSeq" id="WP_322187744.1">
    <property type="nucleotide sequence ID" value="NZ_JAXLPB010000004.1"/>
</dbReference>
<keyword evidence="6" id="KW-1185">Reference proteome</keyword>
<dbReference type="Proteomes" id="UP001294412">
    <property type="component" value="Unassembled WGS sequence"/>
</dbReference>
<feature type="domain" description="HTH gntR-type" evidence="4">
    <location>
        <begin position="14"/>
        <end position="82"/>
    </location>
</feature>
<dbReference type="Gene3D" id="1.20.120.530">
    <property type="entry name" value="GntR ligand-binding domain-like"/>
    <property type="match status" value="1"/>
</dbReference>
<keyword evidence="1" id="KW-0805">Transcription regulation</keyword>
<evidence type="ECO:0000313" key="6">
    <source>
        <dbReference type="Proteomes" id="UP001294412"/>
    </source>
</evidence>
<dbReference type="CDD" id="cd07377">
    <property type="entry name" value="WHTH_GntR"/>
    <property type="match status" value="1"/>
</dbReference>
<comment type="caution">
    <text evidence="5">The sequence shown here is derived from an EMBL/GenBank/DDBJ whole genome shotgun (WGS) entry which is preliminary data.</text>
</comment>
<evidence type="ECO:0000256" key="2">
    <source>
        <dbReference type="ARBA" id="ARBA00023125"/>
    </source>
</evidence>